<feature type="region of interest" description="Disordered" evidence="1">
    <location>
        <begin position="215"/>
        <end position="234"/>
    </location>
</feature>
<evidence type="ECO:0000313" key="3">
    <source>
        <dbReference type="Proteomes" id="UP001529510"/>
    </source>
</evidence>
<organism evidence="2 3">
    <name type="scientific">Cirrhinus mrigala</name>
    <name type="common">Mrigala</name>
    <dbReference type="NCBI Taxonomy" id="683832"/>
    <lineage>
        <taxon>Eukaryota</taxon>
        <taxon>Metazoa</taxon>
        <taxon>Chordata</taxon>
        <taxon>Craniata</taxon>
        <taxon>Vertebrata</taxon>
        <taxon>Euteleostomi</taxon>
        <taxon>Actinopterygii</taxon>
        <taxon>Neopterygii</taxon>
        <taxon>Teleostei</taxon>
        <taxon>Ostariophysi</taxon>
        <taxon>Cypriniformes</taxon>
        <taxon>Cyprinidae</taxon>
        <taxon>Labeoninae</taxon>
        <taxon>Labeonini</taxon>
        <taxon>Cirrhinus</taxon>
    </lineage>
</organism>
<sequence length="251" mass="26708">WDPTTVPTAGPTTPPVLSVTHQMSSLKAVSSMPAQGITEEPPSMFSASMAPRDRGTPEAYPTAEAIAVVPPTETISDMEATTTAIDYDISPDKDSSLVQGVPLGVDNYFPSQPPPDATTPDMTHYSDSFFSIQLPRQPTAGNTNSVMDTPHGESSGAEGISSGDTVTPESVIPASPVFITNLQGDPDKPKIVYKENETTTNMTDERLDLAESTLTTFGDPKHGQQTNATKDSNFPQGINLLILNLSQRNQS</sequence>
<dbReference type="Proteomes" id="UP001529510">
    <property type="component" value="Unassembled WGS sequence"/>
</dbReference>
<feature type="compositionally biased region" description="Polar residues" evidence="1">
    <location>
        <begin position="223"/>
        <end position="234"/>
    </location>
</feature>
<feature type="region of interest" description="Disordered" evidence="1">
    <location>
        <begin position="27"/>
        <end position="60"/>
    </location>
</feature>
<dbReference type="AlphaFoldDB" id="A0ABD0QAU3"/>
<reference evidence="2 3" key="1">
    <citation type="submission" date="2024-05" db="EMBL/GenBank/DDBJ databases">
        <title>Genome sequencing and assembly of Indian major carp, Cirrhinus mrigala (Hamilton, 1822).</title>
        <authorList>
            <person name="Mohindra V."/>
            <person name="Chowdhury L.M."/>
            <person name="Lal K."/>
            <person name="Jena J.K."/>
        </authorList>
    </citation>
    <scope>NUCLEOTIDE SEQUENCE [LARGE SCALE GENOMIC DNA]</scope>
    <source>
        <strain evidence="2">CM1030</strain>
        <tissue evidence="2">Blood</tissue>
    </source>
</reference>
<comment type="caution">
    <text evidence="2">The sequence shown here is derived from an EMBL/GenBank/DDBJ whole genome shotgun (WGS) entry which is preliminary data.</text>
</comment>
<protein>
    <submittedName>
        <fullName evidence="2">Uncharacterized protein</fullName>
    </submittedName>
</protein>
<proteinExistence type="predicted"/>
<evidence type="ECO:0000256" key="1">
    <source>
        <dbReference type="SAM" id="MobiDB-lite"/>
    </source>
</evidence>
<name>A0ABD0QAU3_CIRMR</name>
<gene>
    <name evidence="2" type="ORF">M9458_022750</name>
</gene>
<feature type="compositionally biased region" description="Polar residues" evidence="1">
    <location>
        <begin position="135"/>
        <end position="147"/>
    </location>
</feature>
<dbReference type="EMBL" id="JAMKFB020000010">
    <property type="protein sequence ID" value="KAL0183375.1"/>
    <property type="molecule type" value="Genomic_DNA"/>
</dbReference>
<feature type="compositionally biased region" description="Low complexity" evidence="1">
    <location>
        <begin position="152"/>
        <end position="163"/>
    </location>
</feature>
<feature type="non-terminal residue" evidence="2">
    <location>
        <position position="251"/>
    </location>
</feature>
<keyword evidence="3" id="KW-1185">Reference proteome</keyword>
<feature type="non-terminal residue" evidence="2">
    <location>
        <position position="1"/>
    </location>
</feature>
<accession>A0ABD0QAU3</accession>
<evidence type="ECO:0000313" key="2">
    <source>
        <dbReference type="EMBL" id="KAL0183375.1"/>
    </source>
</evidence>
<feature type="region of interest" description="Disordered" evidence="1">
    <location>
        <begin position="135"/>
        <end position="166"/>
    </location>
</feature>